<dbReference type="InterPro" id="IPR050742">
    <property type="entry name" value="Helicase_Restrict-Modif_Enz"/>
</dbReference>
<dbReference type="GO" id="GO:0003677">
    <property type="term" value="F:DNA binding"/>
    <property type="evidence" value="ECO:0007669"/>
    <property type="project" value="InterPro"/>
</dbReference>
<dbReference type="InterPro" id="IPR027417">
    <property type="entry name" value="P-loop_NTPase"/>
</dbReference>
<dbReference type="PROSITE" id="PS51192">
    <property type="entry name" value="HELICASE_ATP_BIND_1"/>
    <property type="match status" value="1"/>
</dbReference>
<dbReference type="STRING" id="1203610.HMPREF1536_03973"/>
<dbReference type="PANTHER" id="PTHR47396">
    <property type="entry name" value="TYPE I RESTRICTION ENZYME ECOKI R PROTEIN"/>
    <property type="match status" value="1"/>
</dbReference>
<dbReference type="PATRIC" id="fig|1203610.3.peg.4049"/>
<dbReference type="Pfam" id="PF04851">
    <property type="entry name" value="ResIII"/>
    <property type="match status" value="1"/>
</dbReference>
<dbReference type="HOGENOM" id="CLU_012831_0_0_10"/>
<evidence type="ECO:0000313" key="3">
    <source>
        <dbReference type="Proteomes" id="UP000033035"/>
    </source>
</evidence>
<name>A0A0F5IZ34_9BACT</name>
<dbReference type="RefSeq" id="WP_028729490.1">
    <property type="nucleotide sequence ID" value="NZ_KE386763.1"/>
</dbReference>
<evidence type="ECO:0000313" key="2">
    <source>
        <dbReference type="EMBL" id="KKB50437.1"/>
    </source>
</evidence>
<sequence>MKTFPGGIAFKYTWRNYQQRVLSELDSYLDDGALHVVAPPGSGKTVLGLQVMLKLNKPALIIAPTIAVRNQWVDRFCELFLQTDQVPEWISYDIHRPAFVTVSTYQGLHAACNDLKGKHSGDANLAEIVRLLKEQNVQTFIADEAHHLKNEWWNTLTKLKAALSPTLVGLTATPPYDVTGAEWERYIDLNGPIDAEITVPELVREGDLCPHQDYIYYSQLSPEEYQVICEYRENIDRLFTDIQKDEELIAALESLPAWTDPEGNIEWIYSNMASYSSLLIFFHSLGHNIPACHYKVLNEKKPDFPPFDYEWAETLLDFYLNKGHDLFPAFAGHQEQLKNKLVYHGATDKSQISFRYNAKITKTLSTCLEKLNSIRDIVRFEYEQLGSDLRLVVLTDYIRKEFLANTPVNDMKLSKFGVMPVFEKLRRENKLDMRIGVLTGAIVIIPAVALPELEQLASKRGIENISCSPLPYDNAYLQISLTEGIKNEVVKIVTDLFQQGGIEVLVGTKSLLGEGWDAPALNSLILASFVGSFVLSNQMRGRAIRVQKGNEQKTGNIWHLVSIDTTTLDGGNDVDMLKRRFRSFSGISCREGGGIENGLDRIHIPCDITNRETIDRLNAETLQRAACRNELKHRWQSALEQGTRLVEEIRLPPETVYQRTARQKEVCLHRTIGCLFADLFFGVLSFAGDTIVDFFRSARGLSSSRDIKLWLLLVGISGLLYFGRQTLHAFSMYIRYRDISKDIRRIGEALLRSLHKAGMIRTPMQELSVKASTGTTGVHCYLEGGSRYEQSLFTDSLHEIVSPVDNPRYLILRKSRFLFFYPQIDYHAVPEILGRKKELAVSFFQLWRKYVGNCELVYTRIAGGRRTLLQARVRSLAARLSEEVEHLNKWR</sequence>
<keyword evidence="3" id="KW-1185">Reference proteome</keyword>
<dbReference type="EMBL" id="AQHW01000020">
    <property type="protein sequence ID" value="KKB50437.1"/>
    <property type="molecule type" value="Genomic_DNA"/>
</dbReference>
<dbReference type="AlphaFoldDB" id="A0A0F5IZ34"/>
<dbReference type="SUPFAM" id="SSF52540">
    <property type="entry name" value="P-loop containing nucleoside triphosphate hydrolases"/>
    <property type="match status" value="1"/>
</dbReference>
<proteinExistence type="predicted"/>
<organism evidence="2 3">
    <name type="scientific">Parabacteroides gordonii MS-1 = DSM 23371</name>
    <dbReference type="NCBI Taxonomy" id="1203610"/>
    <lineage>
        <taxon>Bacteria</taxon>
        <taxon>Pseudomonadati</taxon>
        <taxon>Bacteroidota</taxon>
        <taxon>Bacteroidia</taxon>
        <taxon>Bacteroidales</taxon>
        <taxon>Tannerellaceae</taxon>
        <taxon>Parabacteroides</taxon>
    </lineage>
</organism>
<gene>
    <name evidence="2" type="ORF">HMPREF1536_03973</name>
</gene>
<dbReference type="Proteomes" id="UP000033035">
    <property type="component" value="Unassembled WGS sequence"/>
</dbReference>
<dbReference type="GO" id="GO:0005829">
    <property type="term" value="C:cytosol"/>
    <property type="evidence" value="ECO:0007669"/>
    <property type="project" value="TreeGrafter"/>
</dbReference>
<accession>A0A0F5IZ34</accession>
<protein>
    <recommendedName>
        <fullName evidence="1">Helicase ATP-binding domain-containing protein</fullName>
    </recommendedName>
</protein>
<dbReference type="SMART" id="SM00487">
    <property type="entry name" value="DEXDc"/>
    <property type="match status" value="1"/>
</dbReference>
<dbReference type="Gene3D" id="3.40.50.300">
    <property type="entry name" value="P-loop containing nucleotide triphosphate hydrolases"/>
    <property type="match status" value="2"/>
</dbReference>
<dbReference type="InterPro" id="IPR014001">
    <property type="entry name" value="Helicase_ATP-bd"/>
</dbReference>
<comment type="caution">
    <text evidence="2">The sequence shown here is derived from an EMBL/GenBank/DDBJ whole genome shotgun (WGS) entry which is preliminary data.</text>
</comment>
<reference evidence="2 3" key="1">
    <citation type="submission" date="2013-04" db="EMBL/GenBank/DDBJ databases">
        <title>The Genome Sequence of Parabacteroides gordonii DSM 23371.</title>
        <authorList>
            <consortium name="The Broad Institute Genomics Platform"/>
            <person name="Earl A."/>
            <person name="Ward D."/>
            <person name="Feldgarden M."/>
            <person name="Gevers D."/>
            <person name="Martens E."/>
            <person name="Sakamoto M."/>
            <person name="Benno Y."/>
            <person name="Suzuki N."/>
            <person name="Matsunaga N."/>
            <person name="Koshihara K."/>
            <person name="Seki M."/>
            <person name="Komiya H."/>
            <person name="Walker B."/>
            <person name="Young S."/>
            <person name="Zeng Q."/>
            <person name="Gargeya S."/>
            <person name="Fitzgerald M."/>
            <person name="Haas B."/>
            <person name="Abouelleil A."/>
            <person name="Allen A.W."/>
            <person name="Alvarado L."/>
            <person name="Arachchi H.M."/>
            <person name="Berlin A.M."/>
            <person name="Chapman S.B."/>
            <person name="Gainer-Dewar J."/>
            <person name="Goldberg J."/>
            <person name="Griggs A."/>
            <person name="Gujja S."/>
            <person name="Hansen M."/>
            <person name="Howarth C."/>
            <person name="Imamovic A."/>
            <person name="Ireland A."/>
            <person name="Larimer J."/>
            <person name="McCowan C."/>
            <person name="Murphy C."/>
            <person name="Pearson M."/>
            <person name="Poon T.W."/>
            <person name="Priest M."/>
            <person name="Roberts A."/>
            <person name="Saif S."/>
            <person name="Shea T."/>
            <person name="Sisk P."/>
            <person name="Sykes S."/>
            <person name="Wortman J."/>
            <person name="Nusbaum C."/>
            <person name="Birren B."/>
        </authorList>
    </citation>
    <scope>NUCLEOTIDE SEQUENCE [LARGE SCALE GENOMIC DNA]</scope>
    <source>
        <strain evidence="2 3">MS-1</strain>
    </source>
</reference>
<dbReference type="GO" id="GO:0016787">
    <property type="term" value="F:hydrolase activity"/>
    <property type="evidence" value="ECO:0007669"/>
    <property type="project" value="InterPro"/>
</dbReference>
<dbReference type="GO" id="GO:0005524">
    <property type="term" value="F:ATP binding"/>
    <property type="evidence" value="ECO:0007669"/>
    <property type="project" value="InterPro"/>
</dbReference>
<evidence type="ECO:0000259" key="1">
    <source>
        <dbReference type="PROSITE" id="PS51192"/>
    </source>
</evidence>
<dbReference type="InterPro" id="IPR006935">
    <property type="entry name" value="Helicase/UvrB_N"/>
</dbReference>
<feature type="domain" description="Helicase ATP-binding" evidence="1">
    <location>
        <begin position="25"/>
        <end position="192"/>
    </location>
</feature>
<dbReference type="PANTHER" id="PTHR47396:SF1">
    <property type="entry name" value="ATP-DEPENDENT HELICASE IRC3-RELATED"/>
    <property type="match status" value="1"/>
</dbReference>
<dbReference type="CDD" id="cd18785">
    <property type="entry name" value="SF2_C"/>
    <property type="match status" value="1"/>
</dbReference>